<comment type="caution">
    <text evidence="3">The sequence shown here is derived from an EMBL/GenBank/DDBJ whole genome shotgun (WGS) entry which is preliminary data.</text>
</comment>
<evidence type="ECO:0000313" key="4">
    <source>
        <dbReference type="Proteomes" id="UP000238563"/>
    </source>
</evidence>
<proteinExistence type="predicted"/>
<dbReference type="Pfam" id="PF01497">
    <property type="entry name" value="Peripla_BP_2"/>
    <property type="match status" value="1"/>
</dbReference>
<gene>
    <name evidence="3" type="ORF">C5750_22985</name>
</gene>
<keyword evidence="4" id="KW-1185">Reference proteome</keyword>
<protein>
    <submittedName>
        <fullName evidence="3">ABC transporter substrate-binding protein</fullName>
    </submittedName>
</protein>
<feature type="signal peptide" evidence="1">
    <location>
        <begin position="1"/>
        <end position="19"/>
    </location>
</feature>
<dbReference type="PANTHER" id="PTHR30535">
    <property type="entry name" value="VITAMIN B12-BINDING PROTEIN"/>
    <property type="match status" value="1"/>
</dbReference>
<dbReference type="PROSITE" id="PS50983">
    <property type="entry name" value="FE_B12_PBP"/>
    <property type="match status" value="1"/>
</dbReference>
<evidence type="ECO:0000259" key="2">
    <source>
        <dbReference type="PROSITE" id="PS50983"/>
    </source>
</evidence>
<evidence type="ECO:0000313" key="3">
    <source>
        <dbReference type="EMBL" id="PRD50186.1"/>
    </source>
</evidence>
<reference evidence="3 4" key="1">
    <citation type="submission" date="2018-02" db="EMBL/GenBank/DDBJ databases">
        <title>The draft genome of Phyllobacterium myrsinacearum DSM5892.</title>
        <authorList>
            <person name="Li L."/>
            <person name="Liu L."/>
            <person name="Zhang X."/>
            <person name="Wang T."/>
        </authorList>
    </citation>
    <scope>NUCLEOTIDE SEQUENCE [LARGE SCALE GENOMIC DNA]</scope>
    <source>
        <strain evidence="3 4">DSM 5892</strain>
    </source>
</reference>
<dbReference type="Gene3D" id="3.40.50.1980">
    <property type="entry name" value="Nitrogenase molybdenum iron protein domain"/>
    <property type="match status" value="2"/>
</dbReference>
<sequence>MKRMLLALALSALSAPAWAFPVTVDSCGKPVTFEAAPKRAVIQDINMSEMAFALHLQSSMVGVSGITGWYKLDDAFKKQLGSIPELAPKYPTLENLIAAEPDFFFAGWNYGMKPGGEVTPDTLAPHGIKTLELTESCIHLDKNRPAATMDLLYGDMEKLGKIFDKEEEANTLISGWKTELAAIKTKIGDKSGTRVFLYDSGEDKPFTAGKFAIPTAMISEAGGTNIMADLDTSWGTTSWETVATRNPEFLVLLDYQDDAGYQKLLDFLKSHPAMKETDAVKNNRFVALRYAELTPGPANIEAIAKMAKAMHPEAF</sequence>
<feature type="domain" description="Fe/B12 periplasmic-binding" evidence="2">
    <location>
        <begin position="39"/>
        <end position="314"/>
    </location>
</feature>
<dbReference type="AlphaFoldDB" id="A0A2S9JBK4"/>
<evidence type="ECO:0000256" key="1">
    <source>
        <dbReference type="SAM" id="SignalP"/>
    </source>
</evidence>
<dbReference type="EMBL" id="PVBT01000008">
    <property type="protein sequence ID" value="PRD50186.1"/>
    <property type="molecule type" value="Genomic_DNA"/>
</dbReference>
<feature type="chain" id="PRO_5015474688" evidence="1">
    <location>
        <begin position="20"/>
        <end position="315"/>
    </location>
</feature>
<dbReference type="InterPro" id="IPR050902">
    <property type="entry name" value="ABC_Transporter_SBP"/>
</dbReference>
<dbReference type="CDD" id="cd01148">
    <property type="entry name" value="TroA_a"/>
    <property type="match status" value="1"/>
</dbReference>
<dbReference type="SUPFAM" id="SSF53807">
    <property type="entry name" value="Helical backbone' metal receptor"/>
    <property type="match status" value="1"/>
</dbReference>
<dbReference type="RefSeq" id="WP_105737139.1">
    <property type="nucleotide sequence ID" value="NZ_PVBT01000008.1"/>
</dbReference>
<dbReference type="PANTHER" id="PTHR30535:SF7">
    <property type="entry name" value="IRON(III) DICITRATE-BINDING PROTEIN"/>
    <property type="match status" value="1"/>
</dbReference>
<accession>A0A2S9JBK4</accession>
<name>A0A2S9JBK4_9HYPH</name>
<organism evidence="3 4">
    <name type="scientific">Phyllobacterium myrsinacearum</name>
    <dbReference type="NCBI Taxonomy" id="28101"/>
    <lineage>
        <taxon>Bacteria</taxon>
        <taxon>Pseudomonadati</taxon>
        <taxon>Pseudomonadota</taxon>
        <taxon>Alphaproteobacteria</taxon>
        <taxon>Hyphomicrobiales</taxon>
        <taxon>Phyllobacteriaceae</taxon>
        <taxon>Phyllobacterium</taxon>
    </lineage>
</organism>
<dbReference type="OrthoDB" id="9797850at2"/>
<keyword evidence="1" id="KW-0732">Signal</keyword>
<dbReference type="Proteomes" id="UP000238563">
    <property type="component" value="Unassembled WGS sequence"/>
</dbReference>
<dbReference type="InterPro" id="IPR002491">
    <property type="entry name" value="ABC_transptr_periplasmic_BD"/>
</dbReference>